<dbReference type="PANTHER" id="PTHR22957">
    <property type="entry name" value="TBC1 DOMAIN FAMILY MEMBER GTPASE-ACTIVATING PROTEIN"/>
    <property type="match status" value="1"/>
</dbReference>
<dbReference type="PROSITE" id="PS50086">
    <property type="entry name" value="TBC_RABGAP"/>
    <property type="match status" value="1"/>
</dbReference>
<feature type="compositionally biased region" description="Polar residues" evidence="2">
    <location>
        <begin position="590"/>
        <end position="606"/>
    </location>
</feature>
<protein>
    <submittedName>
        <fullName evidence="4">Rab-GTPase-TBC domain-containing protein</fullName>
    </submittedName>
</protein>
<reference evidence="4" key="1">
    <citation type="submission" date="2022-06" db="EMBL/GenBank/DDBJ databases">
        <title>Complete genome sequences of two strains of the flax pathogen Septoria linicola.</title>
        <authorList>
            <person name="Lapalu N."/>
            <person name="Simon A."/>
            <person name="Demenou B."/>
            <person name="Paumier D."/>
            <person name="Guillot M.-P."/>
            <person name="Gout L."/>
            <person name="Valade R."/>
        </authorList>
    </citation>
    <scope>NUCLEOTIDE SEQUENCE</scope>
    <source>
        <strain evidence="4">SE15195</strain>
    </source>
</reference>
<evidence type="ECO:0000256" key="2">
    <source>
        <dbReference type="SAM" id="MobiDB-lite"/>
    </source>
</evidence>
<organism evidence="4 5">
    <name type="scientific">Septoria linicola</name>
    <dbReference type="NCBI Taxonomy" id="215465"/>
    <lineage>
        <taxon>Eukaryota</taxon>
        <taxon>Fungi</taxon>
        <taxon>Dikarya</taxon>
        <taxon>Ascomycota</taxon>
        <taxon>Pezizomycotina</taxon>
        <taxon>Dothideomycetes</taxon>
        <taxon>Dothideomycetidae</taxon>
        <taxon>Mycosphaerellales</taxon>
        <taxon>Mycosphaerellaceae</taxon>
        <taxon>Septoria</taxon>
    </lineage>
</organism>
<accession>A0A9Q9AI42</accession>
<dbReference type="SUPFAM" id="SSF47923">
    <property type="entry name" value="Ypt/Rab-GAP domain of gyp1p"/>
    <property type="match status" value="2"/>
</dbReference>
<feature type="region of interest" description="Disordered" evidence="2">
    <location>
        <begin position="528"/>
        <end position="617"/>
    </location>
</feature>
<dbReference type="FunFam" id="1.10.472.80:FF:000038">
    <property type="entry name" value="TBC1 domain family member 5"/>
    <property type="match status" value="1"/>
</dbReference>
<evidence type="ECO:0000256" key="1">
    <source>
        <dbReference type="ARBA" id="ARBA00022468"/>
    </source>
</evidence>
<evidence type="ECO:0000259" key="3">
    <source>
        <dbReference type="PROSITE" id="PS50086"/>
    </source>
</evidence>
<dbReference type="Proteomes" id="UP001056384">
    <property type="component" value="Chromosome 1"/>
</dbReference>
<evidence type="ECO:0000313" key="4">
    <source>
        <dbReference type="EMBL" id="USW48174.1"/>
    </source>
</evidence>
<dbReference type="GO" id="GO:0005096">
    <property type="term" value="F:GTPase activator activity"/>
    <property type="evidence" value="ECO:0007669"/>
    <property type="project" value="UniProtKB-KW"/>
</dbReference>
<keyword evidence="5" id="KW-1185">Reference proteome</keyword>
<dbReference type="Pfam" id="PF00566">
    <property type="entry name" value="RabGAP-TBC"/>
    <property type="match status" value="1"/>
</dbReference>
<name>A0A9Q9AI42_9PEZI</name>
<dbReference type="SMART" id="SM00164">
    <property type="entry name" value="TBC"/>
    <property type="match status" value="1"/>
</dbReference>
<dbReference type="InterPro" id="IPR035969">
    <property type="entry name" value="Rab-GAP_TBC_sf"/>
</dbReference>
<proteinExistence type="predicted"/>
<evidence type="ECO:0000313" key="5">
    <source>
        <dbReference type="Proteomes" id="UP001056384"/>
    </source>
</evidence>
<feature type="region of interest" description="Disordered" evidence="2">
    <location>
        <begin position="631"/>
        <end position="687"/>
    </location>
</feature>
<sequence>MRSLKSARASWQELHQFKSLRQLKDAVRLNGHTSIATSGLRSACWKAFLLFDTLDLDEWQRTLASSRSAYNSLHAHFFRFVENPDADAAGFDPLSQNTENSTWQQSAKDDDLRAEILQDVERCMLDFTREPETQRMLVDILFTFCKLNPDVGYRQGMHEVAAYVLWVIQDDAVVVDNSSRALGEDSIIKTVFDAEHVEHDSFAVFGQVMQSAAKSFYLSEGPTSISVRSKTIFEELLPQVDKALTNHLQSLDIVPQVFLIRWIRLLFVREFESNDVLALWDVLFAEDSSLEIVDHICVIMLLRIRWHLLEADYNHALGLLLRYPELDKDIPAQALGLDALYLKSHMNSEGASYCVLKYTGRPLQESGRPATPPALQRNITTFSGITSGVNRRAGQPRFEGLLQSTAKNIYAQGEKLGLGKAVRNAVDEVQKKAQEIRVAQTPSPPPWRHSSAIRVKELETRNKHLSELLAGAIGELWDYQKSVSENDKAKHDNNVEKLSAAIAKVQFIQVYLAQPSLHLTEPSLHVSKRERGNAAAESVTPVDGGARHDADTDATTHIGRVESHPENSSAATLADPSSFDDFADEDVTTAAPQSSARLGEDTQSPPSAKAKSHQLRPSLEQSSFSFMLGQDKDLETTPPQQATPDRPHSSLFGEQQQSPRRTGGASKSLYDDDFDMSSLKRAKGDRK</sequence>
<dbReference type="AlphaFoldDB" id="A0A9Q9AI42"/>
<dbReference type="PANTHER" id="PTHR22957:SF337">
    <property type="entry name" value="TBC1 DOMAIN FAMILY MEMBER 5"/>
    <property type="match status" value="1"/>
</dbReference>
<dbReference type="Gene3D" id="1.10.8.270">
    <property type="entry name" value="putative rabgap domain of human tbc1 domain family member 14 like domains"/>
    <property type="match status" value="1"/>
</dbReference>
<keyword evidence="1" id="KW-0343">GTPase activation</keyword>
<feature type="domain" description="Rab-GAP TBC" evidence="3">
    <location>
        <begin position="35"/>
        <end position="287"/>
    </location>
</feature>
<dbReference type="InterPro" id="IPR000195">
    <property type="entry name" value="Rab-GAP-TBC_dom"/>
</dbReference>
<gene>
    <name evidence="4" type="ORF">Slin15195_G014930</name>
</gene>
<dbReference type="FunFam" id="1.10.8.270:FF:000031">
    <property type="entry name" value="TBC1 domain family member 5"/>
    <property type="match status" value="1"/>
</dbReference>
<dbReference type="Gene3D" id="1.10.472.80">
    <property type="entry name" value="Ypt/Rab-GAP domain of gyp1p, domain 3"/>
    <property type="match status" value="1"/>
</dbReference>
<dbReference type="EMBL" id="CP099418">
    <property type="protein sequence ID" value="USW48174.1"/>
    <property type="molecule type" value="Genomic_DNA"/>
</dbReference>